<dbReference type="Proteomes" id="UP000186744">
    <property type="component" value="Unassembled WGS sequence"/>
</dbReference>
<dbReference type="STRING" id="373668.SAMN05421786_10979"/>
<dbReference type="AlphaFoldDB" id="A0A1N7QEG0"/>
<organism evidence="1 2">
    <name type="scientific">Chryseobacterium ureilyticum</name>
    <dbReference type="NCBI Taxonomy" id="373668"/>
    <lineage>
        <taxon>Bacteria</taxon>
        <taxon>Pseudomonadati</taxon>
        <taxon>Bacteroidota</taxon>
        <taxon>Flavobacteriia</taxon>
        <taxon>Flavobacteriales</taxon>
        <taxon>Weeksellaceae</taxon>
        <taxon>Chryseobacterium group</taxon>
        <taxon>Chryseobacterium</taxon>
    </lineage>
</organism>
<sequence length="45" mass="5295">MEAGGLKYCQDIDKFQSFDSNYQTVRRKYEDASTSVYDKLTICYI</sequence>
<protein>
    <submittedName>
        <fullName evidence="1">Uncharacterized protein</fullName>
    </submittedName>
</protein>
<keyword evidence="2" id="KW-1185">Reference proteome</keyword>
<proteinExistence type="predicted"/>
<evidence type="ECO:0000313" key="2">
    <source>
        <dbReference type="Proteomes" id="UP000186744"/>
    </source>
</evidence>
<accession>A0A1N7QEG0</accession>
<name>A0A1N7QEG0_9FLAO</name>
<dbReference type="EMBL" id="FTOL01000009">
    <property type="protein sequence ID" value="SIT21240.1"/>
    <property type="molecule type" value="Genomic_DNA"/>
</dbReference>
<gene>
    <name evidence="1" type="ORF">SAMN05421786_10979</name>
</gene>
<reference evidence="2" key="1">
    <citation type="submission" date="2017-01" db="EMBL/GenBank/DDBJ databases">
        <authorList>
            <person name="Varghese N."/>
            <person name="Submissions S."/>
        </authorList>
    </citation>
    <scope>NUCLEOTIDE SEQUENCE [LARGE SCALE GENOMIC DNA]</scope>
    <source>
        <strain evidence="2">DSM 18017</strain>
    </source>
</reference>
<evidence type="ECO:0000313" key="1">
    <source>
        <dbReference type="EMBL" id="SIT21240.1"/>
    </source>
</evidence>